<evidence type="ECO:0008006" key="3">
    <source>
        <dbReference type="Google" id="ProtNLM"/>
    </source>
</evidence>
<organism evidence="1 2">
    <name type="scientific">Leptospira langatensis</name>
    <dbReference type="NCBI Taxonomy" id="2484983"/>
    <lineage>
        <taxon>Bacteria</taxon>
        <taxon>Pseudomonadati</taxon>
        <taxon>Spirochaetota</taxon>
        <taxon>Spirochaetia</taxon>
        <taxon>Leptospirales</taxon>
        <taxon>Leptospiraceae</taxon>
        <taxon>Leptospira</taxon>
    </lineage>
</organism>
<accession>A0ABY2M956</accession>
<sequence length="74" mass="8403">MNTLKNLHISFITICSISICLSLSCNEGRPDCSHATASDRKISEPLEMACLADKKNSDFCDLYVLEMFYHSHCW</sequence>
<proteinExistence type="predicted"/>
<dbReference type="PROSITE" id="PS51257">
    <property type="entry name" value="PROKAR_LIPOPROTEIN"/>
    <property type="match status" value="1"/>
</dbReference>
<dbReference type="Proteomes" id="UP000297273">
    <property type="component" value="Unassembled WGS sequence"/>
</dbReference>
<evidence type="ECO:0000313" key="1">
    <source>
        <dbReference type="EMBL" id="TGL39571.1"/>
    </source>
</evidence>
<keyword evidence="2" id="KW-1185">Reference proteome</keyword>
<name>A0ABY2M956_9LEPT</name>
<gene>
    <name evidence="1" type="ORF">EHQ53_14340</name>
</gene>
<evidence type="ECO:0000313" key="2">
    <source>
        <dbReference type="Proteomes" id="UP000297273"/>
    </source>
</evidence>
<comment type="caution">
    <text evidence="1">The sequence shown here is derived from an EMBL/GenBank/DDBJ whole genome shotgun (WGS) entry which is preliminary data.</text>
</comment>
<protein>
    <recommendedName>
        <fullName evidence="3">Lipoprotein</fullName>
    </recommendedName>
</protein>
<reference evidence="2" key="1">
    <citation type="journal article" date="2019" name="PLoS Negl. Trop. Dis.">
        <title>Revisiting the worldwide diversity of Leptospira species in the environment.</title>
        <authorList>
            <person name="Vincent A.T."/>
            <person name="Schiettekatte O."/>
            <person name="Bourhy P."/>
            <person name="Veyrier F.J."/>
            <person name="Picardeau M."/>
        </authorList>
    </citation>
    <scope>NUCLEOTIDE SEQUENCE [LARGE SCALE GENOMIC DNA]</scope>
    <source>
        <strain evidence="2">201702690</strain>
    </source>
</reference>
<dbReference type="EMBL" id="RQGC01000011">
    <property type="protein sequence ID" value="TGL39571.1"/>
    <property type="molecule type" value="Genomic_DNA"/>
</dbReference>